<name>A0A8K1CDQ3_PYTOL</name>
<dbReference type="GO" id="GO:0000783">
    <property type="term" value="C:nuclear telomere cap complex"/>
    <property type="evidence" value="ECO:0007669"/>
    <property type="project" value="TreeGrafter"/>
</dbReference>
<keyword evidence="4" id="KW-0238">DNA-binding</keyword>
<dbReference type="Proteomes" id="UP000794436">
    <property type="component" value="Unassembled WGS sequence"/>
</dbReference>
<keyword evidence="7" id="KW-1185">Reference proteome</keyword>
<keyword evidence="2" id="KW-0158">Chromosome</keyword>
<dbReference type="InterPro" id="IPR057620">
    <property type="entry name" value="POT1A/B-like_OB"/>
</dbReference>
<dbReference type="InterPro" id="IPR028389">
    <property type="entry name" value="POT1"/>
</dbReference>
<reference evidence="6" key="1">
    <citation type="submission" date="2019-03" db="EMBL/GenBank/DDBJ databases">
        <title>Long read genome sequence of the mycoparasitic Pythium oligandrum ATCC 38472 isolated from sugarbeet rhizosphere.</title>
        <authorList>
            <person name="Gaulin E."/>
        </authorList>
    </citation>
    <scope>NUCLEOTIDE SEQUENCE</scope>
    <source>
        <strain evidence="6">ATCC 38472_TT</strain>
    </source>
</reference>
<dbReference type="EMBL" id="SPLM01000108">
    <property type="protein sequence ID" value="TMW60713.1"/>
    <property type="molecule type" value="Genomic_DNA"/>
</dbReference>
<dbReference type="GO" id="GO:0010521">
    <property type="term" value="F:telomerase inhibitor activity"/>
    <property type="evidence" value="ECO:0007669"/>
    <property type="project" value="TreeGrafter"/>
</dbReference>
<dbReference type="Pfam" id="PF02765">
    <property type="entry name" value="POT1"/>
    <property type="match status" value="1"/>
</dbReference>
<dbReference type="InterPro" id="IPR011564">
    <property type="entry name" value="Telomer_end-bd_POT1/Cdc13"/>
</dbReference>
<evidence type="ECO:0000256" key="1">
    <source>
        <dbReference type="ARBA" id="ARBA00004574"/>
    </source>
</evidence>
<dbReference type="SMART" id="SM00976">
    <property type="entry name" value="Telo_bind"/>
    <property type="match status" value="1"/>
</dbReference>
<protein>
    <recommendedName>
        <fullName evidence="5">Telomeric single stranded DNA binding POT1/Cdc13 domain-containing protein</fullName>
    </recommendedName>
</protein>
<dbReference type="Pfam" id="PF25507">
    <property type="entry name" value="OB_POT1A"/>
    <property type="match status" value="1"/>
</dbReference>
<evidence type="ECO:0000313" key="6">
    <source>
        <dbReference type="EMBL" id="TMW60713.1"/>
    </source>
</evidence>
<dbReference type="GO" id="GO:0016233">
    <property type="term" value="P:telomere capping"/>
    <property type="evidence" value="ECO:0007669"/>
    <property type="project" value="TreeGrafter"/>
</dbReference>
<comment type="caution">
    <text evidence="6">The sequence shown here is derived from an EMBL/GenBank/DDBJ whole genome shotgun (WGS) entry which is preliminary data.</text>
</comment>
<evidence type="ECO:0000313" key="7">
    <source>
        <dbReference type="Proteomes" id="UP000794436"/>
    </source>
</evidence>
<dbReference type="OrthoDB" id="2186770at2759"/>
<dbReference type="Gene3D" id="2.40.50.140">
    <property type="entry name" value="Nucleic acid-binding proteins"/>
    <property type="match status" value="1"/>
</dbReference>
<dbReference type="InterPro" id="IPR012340">
    <property type="entry name" value="NA-bd_OB-fold"/>
</dbReference>
<dbReference type="AlphaFoldDB" id="A0A8K1CDQ3"/>
<dbReference type="SUPFAM" id="SSF50249">
    <property type="entry name" value="Nucleic acid-binding proteins"/>
    <property type="match status" value="1"/>
</dbReference>
<dbReference type="GO" id="GO:0032210">
    <property type="term" value="P:regulation of telomere maintenance via telomerase"/>
    <property type="evidence" value="ECO:0007669"/>
    <property type="project" value="TreeGrafter"/>
</dbReference>
<comment type="subcellular location">
    <subcellularLocation>
        <location evidence="1">Chromosome</location>
        <location evidence="1">Telomere</location>
    </subcellularLocation>
</comment>
<organism evidence="6 7">
    <name type="scientific">Pythium oligandrum</name>
    <name type="common">Mycoparasitic fungus</name>
    <dbReference type="NCBI Taxonomy" id="41045"/>
    <lineage>
        <taxon>Eukaryota</taxon>
        <taxon>Sar</taxon>
        <taxon>Stramenopiles</taxon>
        <taxon>Oomycota</taxon>
        <taxon>Peronosporomycetes</taxon>
        <taxon>Pythiales</taxon>
        <taxon>Pythiaceae</taxon>
        <taxon>Pythium</taxon>
    </lineage>
</organism>
<evidence type="ECO:0000256" key="4">
    <source>
        <dbReference type="ARBA" id="ARBA00023125"/>
    </source>
</evidence>
<evidence type="ECO:0000259" key="5">
    <source>
        <dbReference type="SMART" id="SM00976"/>
    </source>
</evidence>
<gene>
    <name evidence="6" type="ORF">Poli38472_000755</name>
</gene>
<dbReference type="GO" id="GO:0098505">
    <property type="term" value="F:G-rich strand telomeric DNA binding"/>
    <property type="evidence" value="ECO:0007669"/>
    <property type="project" value="TreeGrafter"/>
</dbReference>
<dbReference type="PANTHER" id="PTHR14513:SF0">
    <property type="entry name" value="PROTECTION OF TELOMERES PROTEIN 1"/>
    <property type="match status" value="1"/>
</dbReference>
<feature type="domain" description="Telomeric single stranded DNA binding POT1/Cdc13" evidence="5">
    <location>
        <begin position="217"/>
        <end position="351"/>
    </location>
</feature>
<evidence type="ECO:0000256" key="3">
    <source>
        <dbReference type="ARBA" id="ARBA00022895"/>
    </source>
</evidence>
<proteinExistence type="predicted"/>
<dbReference type="PANTHER" id="PTHR14513">
    <property type="entry name" value="PROTECTION OF TELOMERES 1"/>
    <property type="match status" value="1"/>
</dbReference>
<evidence type="ECO:0000256" key="2">
    <source>
        <dbReference type="ARBA" id="ARBA00022454"/>
    </source>
</evidence>
<keyword evidence="3" id="KW-0779">Telomere</keyword>
<dbReference type="CDD" id="cd04497">
    <property type="entry name" value="hPOT1_OB1_like"/>
    <property type="match status" value="1"/>
</dbReference>
<accession>A0A8K1CDQ3</accession>
<sequence length="695" mass="78636">MANERIIEVSGTIKHAYPLQTLHQGRSDGQGEEEEAFGDAFSIGSGPCGLDASSVVAWELEIGTTFQTCYVYLYDKWADKVQNFQRHYRVQLKGLGLVALDRWDVGHDTEDVKRCYLVAEPQVIKRTSERLPRLVPRPQGVSIEISYEEPQRLLESDQVRYLPATTITARDVYGVTVEAPKSMVLEVPKPPKANPRGKRTLREVSGVTAASSSSYSYTNLAELIPGFANFYGVVVNMSLPKHSEGRDYYMGVYLVDESCPKRSEAIQVMVFYPSFDQMPKLLHVGDIIRFHKARITRYQDRIQGVCTSRASRYLVMRESPNGKPDLQTCSASWTFEDFDIQRFNQLTIWWKEALPKDTTLPPSCPQPPRMIGDMQFAESFVDILVRVLHIQLPDQDSAAARLVVWDGSGDSSECLDLYERLRTQRDAAFVPEKGLLMEIFVDSCWVVIEHMGFLPRLKTQWCRFRNLAVSTETGTGGKAWFELHFREVSSLVLVPESVTDVQTRLCLQGIDPQEMVYAADHEEVQPPPESEQHMEGEPALPSVTTQIPQRIADKIAVTSIQNILSGSKVPHKYHCLAHVVRVWPSDYQKLTKVQDATTQSYVYSFVLRLADSSGELDVIVHGSDAEHFFHGIPPCDLTKHTSSRALLEKRLTALCEAKDPLHWCVKAYHVASQSSESDKRPVRYRLFDTLLRTVT</sequence>